<reference evidence="1 2" key="1">
    <citation type="journal article" date="2016" name="Nat. Commun.">
        <title>Thousands of microbial genomes shed light on interconnected biogeochemical processes in an aquifer system.</title>
        <authorList>
            <person name="Anantharaman K."/>
            <person name="Brown C.T."/>
            <person name="Hug L.A."/>
            <person name="Sharon I."/>
            <person name="Castelle C.J."/>
            <person name="Probst A.J."/>
            <person name="Thomas B.C."/>
            <person name="Singh A."/>
            <person name="Wilkins M.J."/>
            <person name="Karaoz U."/>
            <person name="Brodie E.L."/>
            <person name="Williams K.H."/>
            <person name="Hubbard S.S."/>
            <person name="Banfield J.F."/>
        </authorList>
    </citation>
    <scope>NUCLEOTIDE SEQUENCE [LARGE SCALE GENOMIC DNA]</scope>
</reference>
<accession>A0A1F7UTE4</accession>
<evidence type="ECO:0000313" key="2">
    <source>
        <dbReference type="Proteomes" id="UP000176846"/>
    </source>
</evidence>
<proteinExistence type="predicted"/>
<organism evidence="1 2">
    <name type="scientific">Candidatus Uhrbacteria bacterium RIFCSPLOWO2_01_FULL_47_25</name>
    <dbReference type="NCBI Taxonomy" id="1802402"/>
    <lineage>
        <taxon>Bacteria</taxon>
        <taxon>Candidatus Uhriibacteriota</taxon>
    </lineage>
</organism>
<dbReference type="Proteomes" id="UP000176846">
    <property type="component" value="Unassembled WGS sequence"/>
</dbReference>
<dbReference type="AlphaFoldDB" id="A0A1F7UTE4"/>
<comment type="caution">
    <text evidence="1">The sequence shown here is derived from an EMBL/GenBank/DDBJ whole genome shotgun (WGS) entry which is preliminary data.</text>
</comment>
<protein>
    <recommendedName>
        <fullName evidence="3">Nucleotidyltransferase</fullName>
    </recommendedName>
</protein>
<evidence type="ECO:0008006" key="3">
    <source>
        <dbReference type="Google" id="ProtNLM"/>
    </source>
</evidence>
<evidence type="ECO:0000313" key="1">
    <source>
        <dbReference type="EMBL" id="OGL81562.1"/>
    </source>
</evidence>
<sequence>MHEEILTDEQKALLPVLKQFYKEFGLVGGTAIALHIGHRRSIDFDLFSQKKFGNLQLRKTISRSVPIEKELVNKLGEFTIFIRGVKITFYHFPFIINYSERLAGYLKLPNLLTLAAMKAYALGQRAKWKDYVDLYFILKQFYSISQIVEKTHQIFGSEFNEKLFRVQLAYFKDIDYSEKIEWMPGFEVDDAVVQKSLVEHSLGQ</sequence>
<dbReference type="Pfam" id="PF08843">
    <property type="entry name" value="AbiEii"/>
    <property type="match status" value="1"/>
</dbReference>
<dbReference type="EMBL" id="MGEK01000027">
    <property type="protein sequence ID" value="OGL81562.1"/>
    <property type="molecule type" value="Genomic_DNA"/>
</dbReference>
<name>A0A1F7UTE4_9BACT</name>
<dbReference type="InterPro" id="IPR014942">
    <property type="entry name" value="AbiEii"/>
</dbReference>
<gene>
    <name evidence="1" type="ORF">A2936_01845</name>
</gene>